<proteinExistence type="predicted"/>
<dbReference type="InterPro" id="IPR027417">
    <property type="entry name" value="P-loop_NTPase"/>
</dbReference>
<dbReference type="PANTHER" id="PTHR42794">
    <property type="entry name" value="HEMIN IMPORT ATP-BINDING PROTEIN HMUV"/>
    <property type="match status" value="1"/>
</dbReference>
<dbReference type="GO" id="GO:0016887">
    <property type="term" value="F:ATP hydrolysis activity"/>
    <property type="evidence" value="ECO:0007669"/>
    <property type="project" value="InterPro"/>
</dbReference>
<protein>
    <submittedName>
        <fullName evidence="7">Iron(III) ABC transporter ATP-binding protein</fullName>
    </submittedName>
</protein>
<feature type="domain" description="ABC transporter" evidence="6">
    <location>
        <begin position="11"/>
        <end position="251"/>
    </location>
</feature>
<keyword evidence="1" id="KW-0813">Transport</keyword>
<dbReference type="SUPFAM" id="SSF52540">
    <property type="entry name" value="P-loop containing nucleoside triphosphate hydrolases"/>
    <property type="match status" value="1"/>
</dbReference>
<sequence>MKGEEMDKAVLSAKDLTVGYADKAGHRTVVNKADVALMPGELCCLLGPNGAGKSTLLRALAGLRKPFGGEVSLCGNSLGALGPGQKAKLLGMVASRPEMVADMYVDEIVALGRSPYTGWSGKLGAKDYEKVNEAMESTKTSRFTGRTFSSLSDGEKQRVLIARVLAQDTDVILLDEPTAHLDLPGRAEIMLLLKSLAHSTGKAVLMSTHDPDMATQVADRLWLMPGDGAVLCGTPEQLVSGGDIAKAFETDWLEYDYGAGRFRIREGYKG</sequence>
<keyword evidence="2" id="KW-0547">Nucleotide-binding</keyword>
<comment type="function">
    <text evidence="5">Part of the ABC transporter complex HmuTUV involved in hemin import. Responsible for energy coupling to the transport system.</text>
</comment>
<dbReference type="InterPro" id="IPR003593">
    <property type="entry name" value="AAA+_ATPase"/>
</dbReference>
<evidence type="ECO:0000256" key="2">
    <source>
        <dbReference type="ARBA" id="ARBA00022741"/>
    </source>
</evidence>
<geneLocation type="plasmid" evidence="7 8">
    <name>pFA3</name>
</geneLocation>
<dbReference type="PROSITE" id="PS50893">
    <property type="entry name" value="ABC_TRANSPORTER_2"/>
    <property type="match status" value="1"/>
</dbReference>
<dbReference type="Proteomes" id="UP001348817">
    <property type="component" value="Plasmid pFA3"/>
</dbReference>
<evidence type="ECO:0000256" key="3">
    <source>
        <dbReference type="ARBA" id="ARBA00022840"/>
    </source>
</evidence>
<evidence type="ECO:0000256" key="5">
    <source>
        <dbReference type="ARBA" id="ARBA00037066"/>
    </source>
</evidence>
<accession>A0AAU9CJC9</accession>
<dbReference type="SMART" id="SM00382">
    <property type="entry name" value="AAA"/>
    <property type="match status" value="1"/>
</dbReference>
<gene>
    <name evidence="7" type="ORF">FUAX_46560</name>
</gene>
<reference evidence="7 8" key="1">
    <citation type="submission" date="2021-12" db="EMBL/GenBank/DDBJ databases">
        <title>Genome sequencing of bacteria with rrn-lacking chromosome and rrn-plasmid.</title>
        <authorList>
            <person name="Anda M."/>
            <person name="Iwasaki W."/>
        </authorList>
    </citation>
    <scope>NUCLEOTIDE SEQUENCE [LARGE SCALE GENOMIC DNA]</scope>
    <source>
        <strain evidence="7 8">DSM 100852</strain>
        <plasmid evidence="7 8">pFA3</plasmid>
    </source>
</reference>
<evidence type="ECO:0000313" key="8">
    <source>
        <dbReference type="Proteomes" id="UP001348817"/>
    </source>
</evidence>
<dbReference type="AlphaFoldDB" id="A0AAU9CJC9"/>
<keyword evidence="8" id="KW-1185">Reference proteome</keyword>
<keyword evidence="3 7" id="KW-0067">ATP-binding</keyword>
<organism evidence="7 8">
    <name type="scientific">Fulvitalea axinellae</name>
    <dbReference type="NCBI Taxonomy" id="1182444"/>
    <lineage>
        <taxon>Bacteria</taxon>
        <taxon>Pseudomonadati</taxon>
        <taxon>Bacteroidota</taxon>
        <taxon>Cytophagia</taxon>
        <taxon>Cytophagales</taxon>
        <taxon>Persicobacteraceae</taxon>
        <taxon>Fulvitalea</taxon>
    </lineage>
</organism>
<dbReference type="PANTHER" id="PTHR42794:SF1">
    <property type="entry name" value="HEMIN IMPORT ATP-BINDING PROTEIN HMUV"/>
    <property type="match status" value="1"/>
</dbReference>
<dbReference type="Gene3D" id="3.40.50.300">
    <property type="entry name" value="P-loop containing nucleotide triphosphate hydrolases"/>
    <property type="match status" value="1"/>
</dbReference>
<evidence type="ECO:0000256" key="1">
    <source>
        <dbReference type="ARBA" id="ARBA00022448"/>
    </source>
</evidence>
<dbReference type="Pfam" id="PF00005">
    <property type="entry name" value="ABC_tran"/>
    <property type="match status" value="1"/>
</dbReference>
<dbReference type="EMBL" id="AP025317">
    <property type="protein sequence ID" value="BDD12224.1"/>
    <property type="molecule type" value="Genomic_DNA"/>
</dbReference>
<keyword evidence="4" id="KW-1278">Translocase</keyword>
<evidence type="ECO:0000259" key="6">
    <source>
        <dbReference type="PROSITE" id="PS50893"/>
    </source>
</evidence>
<dbReference type="KEGG" id="fax:FUAX_46560"/>
<name>A0AAU9CJC9_9BACT</name>
<dbReference type="GO" id="GO:0005524">
    <property type="term" value="F:ATP binding"/>
    <property type="evidence" value="ECO:0007669"/>
    <property type="project" value="UniProtKB-KW"/>
</dbReference>
<dbReference type="InterPro" id="IPR003439">
    <property type="entry name" value="ABC_transporter-like_ATP-bd"/>
</dbReference>
<keyword evidence="7" id="KW-0614">Plasmid</keyword>
<evidence type="ECO:0000256" key="4">
    <source>
        <dbReference type="ARBA" id="ARBA00022967"/>
    </source>
</evidence>
<evidence type="ECO:0000313" key="7">
    <source>
        <dbReference type="EMBL" id="BDD12224.1"/>
    </source>
</evidence>
<dbReference type="CDD" id="cd03214">
    <property type="entry name" value="ABC_Iron-Siderophores_B12_Hemin"/>
    <property type="match status" value="1"/>
</dbReference>
<dbReference type="RefSeq" id="WP_338395366.1">
    <property type="nucleotide sequence ID" value="NZ_AP025317.1"/>
</dbReference>